<protein>
    <submittedName>
        <fullName evidence="1">BYPASS-related protein</fullName>
    </submittedName>
</protein>
<organism evidence="1 2">
    <name type="scientific">Tanacetum coccineum</name>
    <dbReference type="NCBI Taxonomy" id="301880"/>
    <lineage>
        <taxon>Eukaryota</taxon>
        <taxon>Viridiplantae</taxon>
        <taxon>Streptophyta</taxon>
        <taxon>Embryophyta</taxon>
        <taxon>Tracheophyta</taxon>
        <taxon>Spermatophyta</taxon>
        <taxon>Magnoliopsida</taxon>
        <taxon>eudicotyledons</taxon>
        <taxon>Gunneridae</taxon>
        <taxon>Pentapetalae</taxon>
        <taxon>asterids</taxon>
        <taxon>campanulids</taxon>
        <taxon>Asterales</taxon>
        <taxon>Asteraceae</taxon>
        <taxon>Asteroideae</taxon>
        <taxon>Anthemideae</taxon>
        <taxon>Anthemidinae</taxon>
        <taxon>Tanacetum</taxon>
    </lineage>
</organism>
<reference evidence="1" key="1">
    <citation type="journal article" date="2022" name="Int. J. Mol. Sci.">
        <title>Draft Genome of Tanacetum Coccineum: Genomic Comparison of Closely Related Tanacetum-Family Plants.</title>
        <authorList>
            <person name="Yamashiro T."/>
            <person name="Shiraishi A."/>
            <person name="Nakayama K."/>
            <person name="Satake H."/>
        </authorList>
    </citation>
    <scope>NUCLEOTIDE SEQUENCE</scope>
</reference>
<sequence length="373" mass="43235">MADITKRAPIGIVEHVLVKIDKFLFPSDFVVIDMLKMCNETMIIGRPFLATIHVEIDVFNKEISLRTGDDRVNFDMDKKIHNYATPLGKVYMVNSIHNDAPPNLLDIFQEDCKPKPRDYPFKEWLLAKVGHTNVSEPIKKPLLKSWLIDCFREELVKDPRSRSFDDYKWVFDLEINQLADKYELRIGNKGHMCDDIRENYKKLQGDNTHWGHNHGLEEEEGREIRANIKEYDPPKVQDTLPLGRENGSRFREMIRKELDTRGGRRKTISQQGDGIRGHIDSYSCGKDVAVLEEFTTSAFEQETQDLDVEIKQMKDLKASYSVITPQELRRNQINEKISHHHSYGVTALSQLRRNLHLKKEGLILVHSNGSNNI</sequence>
<accession>A0ABQ5GDG1</accession>
<dbReference type="PANTHER" id="PTHR33067">
    <property type="entry name" value="RNA-DIRECTED DNA POLYMERASE-RELATED"/>
    <property type="match status" value="1"/>
</dbReference>
<keyword evidence="2" id="KW-1185">Reference proteome</keyword>
<dbReference type="InterPro" id="IPR021109">
    <property type="entry name" value="Peptidase_aspartic_dom_sf"/>
</dbReference>
<reference evidence="1" key="2">
    <citation type="submission" date="2022-01" db="EMBL/GenBank/DDBJ databases">
        <authorList>
            <person name="Yamashiro T."/>
            <person name="Shiraishi A."/>
            <person name="Satake H."/>
            <person name="Nakayama K."/>
        </authorList>
    </citation>
    <scope>NUCLEOTIDE SEQUENCE</scope>
</reference>
<proteinExistence type="predicted"/>
<evidence type="ECO:0000313" key="2">
    <source>
        <dbReference type="Proteomes" id="UP001151760"/>
    </source>
</evidence>
<name>A0ABQ5GDG1_9ASTR</name>
<dbReference type="Proteomes" id="UP001151760">
    <property type="component" value="Unassembled WGS sequence"/>
</dbReference>
<dbReference type="Gene3D" id="2.40.70.10">
    <property type="entry name" value="Acid Proteases"/>
    <property type="match status" value="1"/>
</dbReference>
<comment type="caution">
    <text evidence="1">The sequence shown here is derived from an EMBL/GenBank/DDBJ whole genome shotgun (WGS) entry which is preliminary data.</text>
</comment>
<evidence type="ECO:0000313" key="1">
    <source>
        <dbReference type="EMBL" id="GJT73723.1"/>
    </source>
</evidence>
<dbReference type="EMBL" id="BQNB010018377">
    <property type="protein sequence ID" value="GJT73723.1"/>
    <property type="molecule type" value="Genomic_DNA"/>
</dbReference>
<dbReference type="PANTHER" id="PTHR33067:SF9">
    <property type="entry name" value="RNA-DIRECTED DNA POLYMERASE"/>
    <property type="match status" value="1"/>
</dbReference>
<gene>
    <name evidence="1" type="ORF">Tco_1033009</name>
</gene>